<feature type="transmembrane region" description="Helical" evidence="7">
    <location>
        <begin position="157"/>
        <end position="180"/>
    </location>
</feature>
<feature type="transmembrane region" description="Helical" evidence="7">
    <location>
        <begin position="201"/>
        <end position="226"/>
    </location>
</feature>
<evidence type="ECO:0000256" key="4">
    <source>
        <dbReference type="ARBA" id="ARBA00022692"/>
    </source>
</evidence>
<feature type="transmembrane region" description="Helical" evidence="7">
    <location>
        <begin position="263"/>
        <end position="285"/>
    </location>
</feature>
<dbReference type="InterPro" id="IPR000515">
    <property type="entry name" value="MetI-like"/>
</dbReference>
<dbReference type="SUPFAM" id="SSF161098">
    <property type="entry name" value="MetI-like"/>
    <property type="match status" value="1"/>
</dbReference>
<feature type="transmembrane region" description="Helical" evidence="7">
    <location>
        <begin position="70"/>
        <end position="95"/>
    </location>
</feature>
<proteinExistence type="inferred from homology"/>
<feature type="transmembrane region" description="Helical" evidence="7">
    <location>
        <begin position="12"/>
        <end position="38"/>
    </location>
</feature>
<evidence type="ECO:0000256" key="7">
    <source>
        <dbReference type="RuleBase" id="RU363032"/>
    </source>
</evidence>
<evidence type="ECO:0000256" key="1">
    <source>
        <dbReference type="ARBA" id="ARBA00004651"/>
    </source>
</evidence>
<dbReference type="GO" id="GO:0005886">
    <property type="term" value="C:plasma membrane"/>
    <property type="evidence" value="ECO:0007669"/>
    <property type="project" value="UniProtKB-SubCell"/>
</dbReference>
<keyword evidence="4 7" id="KW-0812">Transmembrane</keyword>
<dbReference type="PROSITE" id="PS50928">
    <property type="entry name" value="ABC_TM1"/>
    <property type="match status" value="1"/>
</dbReference>
<comment type="subcellular location">
    <subcellularLocation>
        <location evidence="1 7">Cell membrane</location>
        <topology evidence="1 7">Multi-pass membrane protein</topology>
    </subcellularLocation>
</comment>
<evidence type="ECO:0000256" key="5">
    <source>
        <dbReference type="ARBA" id="ARBA00022989"/>
    </source>
</evidence>
<gene>
    <name evidence="9" type="ORF">SAMN04489726_4545</name>
</gene>
<evidence type="ECO:0000259" key="8">
    <source>
        <dbReference type="PROSITE" id="PS50928"/>
    </source>
</evidence>
<feature type="transmembrane region" description="Helical" evidence="7">
    <location>
        <begin position="102"/>
        <end position="123"/>
    </location>
</feature>
<evidence type="ECO:0000256" key="6">
    <source>
        <dbReference type="ARBA" id="ARBA00023136"/>
    </source>
</evidence>
<protein>
    <submittedName>
        <fullName evidence="9">Carbohydrate ABC transporter membrane protein 1, CUT1 family</fullName>
    </submittedName>
</protein>
<dbReference type="RefSeq" id="WP_043811031.1">
    <property type="nucleotide sequence ID" value="NZ_JOEF01000005.1"/>
</dbReference>
<comment type="similarity">
    <text evidence="7">Belongs to the binding-protein-dependent transport system permease family.</text>
</comment>
<evidence type="ECO:0000313" key="9">
    <source>
        <dbReference type="EMBL" id="SDN03011.1"/>
    </source>
</evidence>
<dbReference type="PANTHER" id="PTHR30193:SF37">
    <property type="entry name" value="INNER MEMBRANE ABC TRANSPORTER PERMEASE PROTEIN YCJO"/>
    <property type="match status" value="1"/>
</dbReference>
<dbReference type="InterPro" id="IPR051393">
    <property type="entry name" value="ABC_transporter_permease"/>
</dbReference>
<dbReference type="EMBL" id="LT629701">
    <property type="protein sequence ID" value="SDN03011.1"/>
    <property type="molecule type" value="Genomic_DNA"/>
</dbReference>
<feature type="domain" description="ABC transmembrane type-1" evidence="8">
    <location>
        <begin position="70"/>
        <end position="282"/>
    </location>
</feature>
<name>A0A1G9Y324_ALLAB</name>
<evidence type="ECO:0000313" key="10">
    <source>
        <dbReference type="Proteomes" id="UP000183376"/>
    </source>
</evidence>
<dbReference type="InterPro" id="IPR035906">
    <property type="entry name" value="MetI-like_sf"/>
</dbReference>
<keyword evidence="5 7" id="KW-1133">Transmembrane helix</keyword>
<keyword evidence="2 7" id="KW-0813">Transport</keyword>
<dbReference type="CDD" id="cd06261">
    <property type="entry name" value="TM_PBP2"/>
    <property type="match status" value="1"/>
</dbReference>
<dbReference type="Proteomes" id="UP000183376">
    <property type="component" value="Chromosome I"/>
</dbReference>
<evidence type="ECO:0000256" key="2">
    <source>
        <dbReference type="ARBA" id="ARBA00022448"/>
    </source>
</evidence>
<keyword evidence="10" id="KW-1185">Reference proteome</keyword>
<evidence type="ECO:0000256" key="3">
    <source>
        <dbReference type="ARBA" id="ARBA00022475"/>
    </source>
</evidence>
<keyword evidence="6 7" id="KW-0472">Membrane</keyword>
<dbReference type="GO" id="GO:0055085">
    <property type="term" value="P:transmembrane transport"/>
    <property type="evidence" value="ECO:0007669"/>
    <property type="project" value="InterPro"/>
</dbReference>
<keyword evidence="3" id="KW-1003">Cell membrane</keyword>
<dbReference type="PANTHER" id="PTHR30193">
    <property type="entry name" value="ABC TRANSPORTER PERMEASE PROTEIN"/>
    <property type="match status" value="1"/>
</dbReference>
<accession>A0A1G9Y324</accession>
<organism evidence="9 10">
    <name type="scientific">Allokutzneria albata</name>
    <name type="common">Kibdelosporangium albatum</name>
    <dbReference type="NCBI Taxonomy" id="211114"/>
    <lineage>
        <taxon>Bacteria</taxon>
        <taxon>Bacillati</taxon>
        <taxon>Actinomycetota</taxon>
        <taxon>Actinomycetes</taxon>
        <taxon>Pseudonocardiales</taxon>
        <taxon>Pseudonocardiaceae</taxon>
        <taxon>Allokutzneria</taxon>
    </lineage>
</organism>
<dbReference type="eggNOG" id="COG1175">
    <property type="taxonomic scope" value="Bacteria"/>
</dbReference>
<reference evidence="9 10" key="1">
    <citation type="submission" date="2016-10" db="EMBL/GenBank/DDBJ databases">
        <authorList>
            <person name="de Groot N.N."/>
        </authorList>
    </citation>
    <scope>NUCLEOTIDE SEQUENCE [LARGE SCALE GENOMIC DNA]</scope>
    <source>
        <strain evidence="9 10">DSM 44149</strain>
    </source>
</reference>
<sequence>MKRGRREALTAYLLLAPQAIGFVLFVLIPLVSVVVMSFTDTDLLTNESKPVGWANYVEIFTGDPAFWQSLAVTGIFALGLVVINVGLSLALALALNRRPRGAGFFLTLAFLAVVTSQAAWAIVWRFLLQGEGGAVNGLLDLIGLTGPNWLHEAQPSLGAVTVVAALKTVGLKAVIFLAALRNIPPGVIEAARLDGASEWRVTRHVVLPMISPTTLVVVLITLIGSFQVFDYVQLMTHGGPSHATSVLAFYIYEQGFELFRSGYASALAIVLFGLTLALVAIQWWARKKWVHE</sequence>
<dbReference type="Gene3D" id="1.10.3720.10">
    <property type="entry name" value="MetI-like"/>
    <property type="match status" value="1"/>
</dbReference>
<dbReference type="STRING" id="211114.SAMN04489726_4545"/>
<dbReference type="AlphaFoldDB" id="A0A1G9Y324"/>
<dbReference type="Pfam" id="PF00528">
    <property type="entry name" value="BPD_transp_1"/>
    <property type="match status" value="1"/>
</dbReference>